<gene>
    <name evidence="7" type="ORF">CL1_0128</name>
</gene>
<keyword evidence="4" id="KW-0540">Nuclease</keyword>
<dbReference type="GO" id="GO:0016891">
    <property type="term" value="F:RNA endonuclease activity producing 5'-phosphomonoesters, hydrolytic mechanism"/>
    <property type="evidence" value="ECO:0007669"/>
    <property type="project" value="TreeGrafter"/>
</dbReference>
<dbReference type="GO" id="GO:0003727">
    <property type="term" value="F:single-stranded RNA binding"/>
    <property type="evidence" value="ECO:0007669"/>
    <property type="project" value="TreeGrafter"/>
</dbReference>
<evidence type="ECO:0000256" key="4">
    <source>
        <dbReference type="ARBA" id="ARBA00022722"/>
    </source>
</evidence>
<evidence type="ECO:0000256" key="2">
    <source>
        <dbReference type="ARBA" id="ARBA00004496"/>
    </source>
</evidence>
<dbReference type="GO" id="GO:0006281">
    <property type="term" value="P:DNA repair"/>
    <property type="evidence" value="ECO:0007669"/>
    <property type="project" value="InterPro"/>
</dbReference>
<keyword evidence="6" id="KW-0378">Hydrolase</keyword>
<evidence type="ECO:0000256" key="5">
    <source>
        <dbReference type="ARBA" id="ARBA00022759"/>
    </source>
</evidence>
<dbReference type="Proteomes" id="UP000006064">
    <property type="component" value="Chromosome"/>
</dbReference>
<dbReference type="HOGENOM" id="CLU_047631_1_1_2"/>
<keyword evidence="3" id="KW-0963">Cytoplasm</keyword>
<evidence type="ECO:0000256" key="1">
    <source>
        <dbReference type="ARBA" id="ARBA00001835"/>
    </source>
</evidence>
<dbReference type="CDD" id="cd06559">
    <property type="entry name" value="Endonuclease_V"/>
    <property type="match status" value="1"/>
</dbReference>
<dbReference type="PANTHER" id="PTHR28511">
    <property type="entry name" value="ENDONUCLEASE V"/>
    <property type="match status" value="1"/>
</dbReference>
<dbReference type="AlphaFoldDB" id="I3ZRK9"/>
<keyword evidence="5 7" id="KW-0255">Endonuclease</keyword>
<dbReference type="Pfam" id="PF04493">
    <property type="entry name" value="Endonuclease_5"/>
    <property type="match status" value="1"/>
</dbReference>
<comment type="subcellular location">
    <subcellularLocation>
        <location evidence="2">Cytoplasm</location>
    </subcellularLocation>
</comment>
<evidence type="ECO:0000256" key="6">
    <source>
        <dbReference type="ARBA" id="ARBA00022801"/>
    </source>
</evidence>
<dbReference type="Gene3D" id="3.30.2170.10">
    <property type="entry name" value="archaeoglobus fulgidus dsm 4304 superfamily"/>
    <property type="match status" value="2"/>
</dbReference>
<protein>
    <submittedName>
        <fullName evidence="7">Endonuclease V</fullName>
    </submittedName>
</protein>
<reference evidence="7 8" key="1">
    <citation type="journal article" date="2012" name="J. Bacteriol.">
        <title>Complete Genome Sequence of the Hyperthermophilic Archaeon Thermococcus sp. Strain CL1, Isolated from a Paralvinella sp. Polychaete Worm Collected from a Hydrothermal Vent.</title>
        <authorList>
            <person name="Jung J.H."/>
            <person name="Holden J.F."/>
            <person name="Seo D.H."/>
            <person name="Park K.H."/>
            <person name="Shin H."/>
            <person name="Ryu S."/>
            <person name="Lee J.H."/>
            <person name="Park C.S."/>
        </authorList>
    </citation>
    <scope>NUCLEOTIDE SEQUENCE [LARGE SCALE GENOMIC DNA]</scope>
    <source>
        <strain evidence="8">DSM 27260 / KACC 17922 / CL1</strain>
    </source>
</reference>
<dbReference type="KEGG" id="thm:CL1_0128"/>
<accession>I3ZRK9</accession>
<evidence type="ECO:0000313" key="8">
    <source>
        <dbReference type="Proteomes" id="UP000006064"/>
    </source>
</evidence>
<dbReference type="GO" id="GO:0043737">
    <property type="term" value="F:deoxyribonuclease V activity"/>
    <property type="evidence" value="ECO:0007669"/>
    <property type="project" value="UniProtKB-EC"/>
</dbReference>
<dbReference type="EMBL" id="CP003651">
    <property type="protein sequence ID" value="AFL94343.1"/>
    <property type="molecule type" value="Genomic_DNA"/>
</dbReference>
<dbReference type="PANTHER" id="PTHR28511:SF1">
    <property type="entry name" value="ENDONUCLEASE V"/>
    <property type="match status" value="1"/>
</dbReference>
<name>I3ZRK9_THECF</name>
<organism evidence="7 8">
    <name type="scientific">Thermococcus cleftensis (strain DSM 27260 / KACC 17922 / CL1)</name>
    <dbReference type="NCBI Taxonomy" id="163003"/>
    <lineage>
        <taxon>Archaea</taxon>
        <taxon>Methanobacteriati</taxon>
        <taxon>Methanobacteriota</taxon>
        <taxon>Thermococci</taxon>
        <taxon>Thermococcales</taxon>
        <taxon>Thermococcaceae</taxon>
        <taxon>Thermococcus</taxon>
    </lineage>
</organism>
<comment type="catalytic activity">
    <reaction evidence="1">
        <text>Endonucleolytic cleavage at apurinic or apyrimidinic sites to products with a 5'-phosphate.</text>
        <dbReference type="EC" id="3.1.21.7"/>
    </reaction>
</comment>
<sequence>MINESKLGRMAKAQEKLSARVVEKPLDLSAIKTVAAVDVAYKEDTARAGFVLCSFPECAVVKAKFMEMEVSAPYVPTFFFLRETRPVLLAVRGESFDVLLVEGHGKAHPRGYGLASHIGLLVGRPTIGVAKRPLRGSPRNSFKRVGKAYVSVGHLINLESALRIVESLLDEGYPMPLKLADRLSKRGRI</sequence>
<dbReference type="GO" id="GO:0005737">
    <property type="term" value="C:cytoplasm"/>
    <property type="evidence" value="ECO:0007669"/>
    <property type="project" value="UniProtKB-SubCell"/>
</dbReference>
<proteinExistence type="predicted"/>
<dbReference type="InterPro" id="IPR007581">
    <property type="entry name" value="Endonuclease-V"/>
</dbReference>
<dbReference type="STRING" id="163003.CL1_0128"/>
<evidence type="ECO:0000313" key="7">
    <source>
        <dbReference type="EMBL" id="AFL94343.1"/>
    </source>
</evidence>
<keyword evidence="8" id="KW-1185">Reference proteome</keyword>
<evidence type="ECO:0000256" key="3">
    <source>
        <dbReference type="ARBA" id="ARBA00022490"/>
    </source>
</evidence>